<dbReference type="Proteomes" id="UP001226574">
    <property type="component" value="Unassembled WGS sequence"/>
</dbReference>
<evidence type="ECO:0000313" key="2">
    <source>
        <dbReference type="EMBL" id="MDQ9093917.1"/>
    </source>
</evidence>
<dbReference type="Pfam" id="PF16153">
    <property type="entry name" value="DUF4861"/>
    <property type="match status" value="1"/>
</dbReference>
<feature type="signal peptide" evidence="1">
    <location>
        <begin position="1"/>
        <end position="20"/>
    </location>
</feature>
<name>A0ABU1BI48_PSEHA</name>
<dbReference type="PROSITE" id="PS51257">
    <property type="entry name" value="PROKAR_LIPOPROTEIN"/>
    <property type="match status" value="1"/>
</dbReference>
<accession>A0ABU1BI48</accession>
<dbReference type="InterPro" id="IPR032342">
    <property type="entry name" value="DUF4861"/>
</dbReference>
<comment type="caution">
    <text evidence="2">The sequence shown here is derived from an EMBL/GenBank/DDBJ whole genome shotgun (WGS) entry which is preliminary data.</text>
</comment>
<keyword evidence="3" id="KW-1185">Reference proteome</keyword>
<evidence type="ECO:0000256" key="1">
    <source>
        <dbReference type="SAM" id="SignalP"/>
    </source>
</evidence>
<keyword evidence="1" id="KW-0732">Signal</keyword>
<protein>
    <submittedName>
        <fullName evidence="2">DUF4861 family protein</fullName>
    </submittedName>
</protein>
<reference evidence="2 3" key="1">
    <citation type="submission" date="2023-08" db="EMBL/GenBank/DDBJ databases">
        <title>Pseudoalteromonas haloplanktis LL1 genome.</title>
        <authorList>
            <person name="Wu S."/>
        </authorList>
    </citation>
    <scope>NUCLEOTIDE SEQUENCE [LARGE SCALE GENOMIC DNA]</scope>
    <source>
        <strain evidence="2 3">LL1</strain>
    </source>
</reference>
<gene>
    <name evidence="2" type="ORF">RC083_20325</name>
</gene>
<proteinExistence type="predicted"/>
<evidence type="ECO:0000313" key="3">
    <source>
        <dbReference type="Proteomes" id="UP001226574"/>
    </source>
</evidence>
<dbReference type="RefSeq" id="WP_309039760.1">
    <property type="nucleotide sequence ID" value="NZ_JAVIFY010000023.1"/>
</dbReference>
<sequence>MKKSLNLKTSSLLVIATSYAVLTGCADATSTVVQEQNTYAKEVKAYAVYVPKRQDDFAWENDKVAFRVYGPAAPIKGHASGVDAWLKKVDYSIIDKWYDQAFKGTASYHTDSGEGYDPYHVGISRGVGGSAIWVDGKDYTAHNYKSFEIQQNGPEKVVFTLQYEWQTPLGLVNESKTISLAMGSNLYKVNSTFKLNGKPASLPIAIGITTHDEKALVAHNKQTGRISAWEMFDGKALGTGAIIDPSKVQDIQHIAKQAKDESHIWIFTKSDKDGSLEYHAGFAWEAAGEITTRTQWQNYLDTFKK</sequence>
<feature type="chain" id="PRO_5046666983" evidence="1">
    <location>
        <begin position="21"/>
        <end position="305"/>
    </location>
</feature>
<dbReference type="EMBL" id="JAVIFY010000023">
    <property type="protein sequence ID" value="MDQ9093917.1"/>
    <property type="molecule type" value="Genomic_DNA"/>
</dbReference>
<organism evidence="2 3">
    <name type="scientific">Pseudoalteromonas haloplanktis</name>
    <name type="common">Alteromonas haloplanktis</name>
    <dbReference type="NCBI Taxonomy" id="228"/>
    <lineage>
        <taxon>Bacteria</taxon>
        <taxon>Pseudomonadati</taxon>
        <taxon>Pseudomonadota</taxon>
        <taxon>Gammaproteobacteria</taxon>
        <taxon>Alteromonadales</taxon>
        <taxon>Pseudoalteromonadaceae</taxon>
        <taxon>Pseudoalteromonas</taxon>
    </lineage>
</organism>